<feature type="region of interest" description="Disordered" evidence="1">
    <location>
        <begin position="393"/>
        <end position="419"/>
    </location>
</feature>
<evidence type="ECO:0000313" key="2">
    <source>
        <dbReference type="EMBL" id="CAB5394309.1"/>
    </source>
</evidence>
<accession>A0A916EIQ3</accession>
<dbReference type="EMBL" id="CAGKOT010000088">
    <property type="protein sequence ID" value="CAB5394309.1"/>
    <property type="molecule type" value="Genomic_DNA"/>
</dbReference>
<reference evidence="2" key="1">
    <citation type="submission" date="2020-05" db="EMBL/GenBank/DDBJ databases">
        <authorList>
            <person name="Rincon C."/>
            <person name="Sanders R I."/>
            <person name="Robbins C."/>
            <person name="Chaturvedi A."/>
        </authorList>
    </citation>
    <scope>NUCLEOTIDE SEQUENCE</scope>
    <source>
        <strain evidence="2">CHB12</strain>
    </source>
</reference>
<name>A0A916EIQ3_9GLOM</name>
<dbReference type="OrthoDB" id="2390287at2759"/>
<dbReference type="VEuPathDB" id="FungiDB:RhiirFUN_003563"/>
<evidence type="ECO:0000313" key="3">
    <source>
        <dbReference type="Proteomes" id="UP000684084"/>
    </source>
</evidence>
<organism evidence="2 3">
    <name type="scientific">Rhizophagus irregularis</name>
    <dbReference type="NCBI Taxonomy" id="588596"/>
    <lineage>
        <taxon>Eukaryota</taxon>
        <taxon>Fungi</taxon>
        <taxon>Fungi incertae sedis</taxon>
        <taxon>Mucoromycota</taxon>
        <taxon>Glomeromycotina</taxon>
        <taxon>Glomeromycetes</taxon>
        <taxon>Glomerales</taxon>
        <taxon>Glomeraceae</taxon>
        <taxon>Rhizophagus</taxon>
    </lineage>
</organism>
<protein>
    <submittedName>
        <fullName evidence="2">Uncharacterized protein</fullName>
    </submittedName>
</protein>
<comment type="caution">
    <text evidence="2">The sequence shown here is derived from an EMBL/GenBank/DDBJ whole genome shotgun (WGS) entry which is preliminary data.</text>
</comment>
<feature type="compositionally biased region" description="Acidic residues" evidence="1">
    <location>
        <begin position="406"/>
        <end position="419"/>
    </location>
</feature>
<proteinExistence type="predicted"/>
<dbReference type="Proteomes" id="UP000684084">
    <property type="component" value="Unassembled WGS sequence"/>
</dbReference>
<gene>
    <name evidence="2" type="ORF">CHRIB12_LOCUS23257</name>
</gene>
<sequence length="419" mass="48783">MINVNQEVDQEVATSQHQEVNVQEVTSSQNKSNIVKFVVDINKNMESLSINSLNISSNQEAILDSKEFGIFKILFNKEENTILQAANVAPGSSSVSSSTARTTDLRSFLTVPAIEMAKNLHKLLLYFDNLPTIPPTMNPNNIDVKLYIKKLLEKLSTLTKEEFEAEIENQNNKDFLKVYYSEEEEEKVVIDFQNELNFPEIISETNLLKLDSDFDIIKENTIKTLVNHLIKVYDKILEEHIETEIRRRRKFKGYVNFLMIYQKIEVYCNLYKTRARGETIKNQTNKKIIEYSSSSKFKTQDISIFIKTGKRIEKLISLSNREWGIIDAFPNLDINFFKSTTSNAAYEVWLKLIETGLIMTKEEGQTIYNYKKIEENYLREYKLQRIYKSIQASDHDDTGSPRYYFNEDDDGDNDEMMID</sequence>
<evidence type="ECO:0000256" key="1">
    <source>
        <dbReference type="SAM" id="MobiDB-lite"/>
    </source>
</evidence>
<dbReference type="AlphaFoldDB" id="A0A916EIQ3"/>